<dbReference type="AlphaFoldDB" id="A0A0M0LFH5"/>
<proteinExistence type="predicted"/>
<dbReference type="Proteomes" id="UP000036867">
    <property type="component" value="Unassembled WGS sequence"/>
</dbReference>
<keyword evidence="2" id="KW-1185">Reference proteome</keyword>
<dbReference type="RefSeq" id="WP_053417848.1">
    <property type="nucleotide sequence ID" value="NZ_LILB01000005.1"/>
</dbReference>
<protein>
    <submittedName>
        <fullName evidence="1">Uncharacterized protein</fullName>
    </submittedName>
</protein>
<dbReference type="GeneID" id="301137441"/>
<gene>
    <name evidence="1" type="ORF">AMD00_15190</name>
</gene>
<dbReference type="OrthoDB" id="57539at2"/>
<sequence length="404" mass="42804">MQLDVAAAELDSALTNFEGKIIKAGDTIALTTAITEATNLYKNTEEGVEIGQNVKGSKATLKEAIDVAQLVVTNSANKTTQQLADAKAALDIAVVAFENSKVTALTGLLNVTVTSAGVDRSNHINLENDETLVLTSSDSTKVAATVSNDSSGTAIVTGVALGGPITITVQVKKDGQVIKAGTFTVTVVPMAITSKMITNFDYSTVKGTQAKLVSKPVTLSDFTGNRKDFSIVIGSDRIPIYVSWALSTDFSKGVSMGSVVESHIQDFYYKKDGANGILNRPIAAFGFEDTFQISAFQPGSASSFTLVGADWSYFFEQSSGLGTDTDISKNRTFTISDGTTMENIQLTSNFVTIDDLVNHINNRLMNTGVKAQAEKVSAAQFKITSTSSTGNIIIDGVNKADFFE</sequence>
<comment type="caution">
    <text evidence="1">The sequence shown here is derived from an EMBL/GenBank/DDBJ whole genome shotgun (WGS) entry which is preliminary data.</text>
</comment>
<evidence type="ECO:0000313" key="1">
    <source>
        <dbReference type="EMBL" id="KOO49672.1"/>
    </source>
</evidence>
<dbReference type="STRING" id="263475.AMD00_15190"/>
<dbReference type="EMBL" id="LILB01000005">
    <property type="protein sequence ID" value="KOO49672.1"/>
    <property type="molecule type" value="Genomic_DNA"/>
</dbReference>
<accession>A0A0M0LFH5</accession>
<evidence type="ECO:0000313" key="2">
    <source>
        <dbReference type="Proteomes" id="UP000036867"/>
    </source>
</evidence>
<reference evidence="2" key="1">
    <citation type="submission" date="2015-08" db="EMBL/GenBank/DDBJ databases">
        <title>Fjat-10028 dsm 16317.</title>
        <authorList>
            <person name="Liu B."/>
            <person name="Wang J."/>
            <person name="Zhu Y."/>
            <person name="Liu G."/>
            <person name="Chen Q."/>
            <person name="Chen Z."/>
            <person name="Lan J."/>
            <person name="Che J."/>
            <person name="Ge C."/>
            <person name="Shi H."/>
            <person name="Pan Z."/>
            <person name="Liu X."/>
        </authorList>
    </citation>
    <scope>NUCLEOTIDE SEQUENCE [LARGE SCALE GENOMIC DNA]</scope>
    <source>
        <strain evidence="2">DSM 16317</strain>
    </source>
</reference>
<name>A0A0M0LFH5_9BACL</name>
<organism evidence="1 2">
    <name type="scientific">Viridibacillus arvi</name>
    <dbReference type="NCBI Taxonomy" id="263475"/>
    <lineage>
        <taxon>Bacteria</taxon>
        <taxon>Bacillati</taxon>
        <taxon>Bacillota</taxon>
        <taxon>Bacilli</taxon>
        <taxon>Bacillales</taxon>
        <taxon>Caryophanaceae</taxon>
        <taxon>Viridibacillus</taxon>
    </lineage>
</organism>
<dbReference type="Gene3D" id="1.20.1270.90">
    <property type="entry name" value="AF1782-like"/>
    <property type="match status" value="1"/>
</dbReference>